<dbReference type="EMBL" id="DWVY01000012">
    <property type="protein sequence ID" value="HJC73873.1"/>
    <property type="molecule type" value="Genomic_DNA"/>
</dbReference>
<reference evidence="3" key="2">
    <citation type="submission" date="2021-04" db="EMBL/GenBank/DDBJ databases">
        <authorList>
            <person name="Gilroy R."/>
        </authorList>
    </citation>
    <scope>NUCLEOTIDE SEQUENCE</scope>
    <source>
        <strain evidence="3">CHK196-7946</strain>
    </source>
</reference>
<evidence type="ECO:0000313" key="3">
    <source>
        <dbReference type="EMBL" id="HJC73873.1"/>
    </source>
</evidence>
<gene>
    <name evidence="3" type="ORF">H9697_02825</name>
</gene>
<keyword evidence="2" id="KW-0732">Signal</keyword>
<dbReference type="AlphaFoldDB" id="A0A9D2TM67"/>
<proteinExistence type="predicted"/>
<evidence type="ECO:0000313" key="4">
    <source>
        <dbReference type="Proteomes" id="UP000823902"/>
    </source>
</evidence>
<organism evidence="3 4">
    <name type="scientific">Candidatus Mediterraneibacter faecavium</name>
    <dbReference type="NCBI Taxonomy" id="2838668"/>
    <lineage>
        <taxon>Bacteria</taxon>
        <taxon>Bacillati</taxon>
        <taxon>Bacillota</taxon>
        <taxon>Clostridia</taxon>
        <taxon>Lachnospirales</taxon>
        <taxon>Lachnospiraceae</taxon>
        <taxon>Mediterraneibacter</taxon>
    </lineage>
</organism>
<evidence type="ECO:0000256" key="2">
    <source>
        <dbReference type="SAM" id="SignalP"/>
    </source>
</evidence>
<comment type="caution">
    <text evidence="3">The sequence shown here is derived from an EMBL/GenBank/DDBJ whole genome shotgun (WGS) entry which is preliminary data.</text>
</comment>
<feature type="compositionally biased region" description="Polar residues" evidence="1">
    <location>
        <begin position="718"/>
        <end position="727"/>
    </location>
</feature>
<feature type="region of interest" description="Disordered" evidence="1">
    <location>
        <begin position="685"/>
        <end position="728"/>
    </location>
</feature>
<feature type="compositionally biased region" description="Low complexity" evidence="1">
    <location>
        <begin position="702"/>
        <end position="714"/>
    </location>
</feature>
<name>A0A9D2TM67_9FIRM</name>
<feature type="chain" id="PRO_5039545051" evidence="2">
    <location>
        <begin position="25"/>
        <end position="752"/>
    </location>
</feature>
<dbReference type="Proteomes" id="UP000823902">
    <property type="component" value="Unassembled WGS sequence"/>
</dbReference>
<feature type="signal peptide" evidence="2">
    <location>
        <begin position="1"/>
        <end position="24"/>
    </location>
</feature>
<reference evidence="3" key="1">
    <citation type="journal article" date="2021" name="PeerJ">
        <title>Extensive microbial diversity within the chicken gut microbiome revealed by metagenomics and culture.</title>
        <authorList>
            <person name="Gilroy R."/>
            <person name="Ravi A."/>
            <person name="Getino M."/>
            <person name="Pursley I."/>
            <person name="Horton D.L."/>
            <person name="Alikhan N.F."/>
            <person name="Baker D."/>
            <person name="Gharbi K."/>
            <person name="Hall N."/>
            <person name="Watson M."/>
            <person name="Adriaenssens E.M."/>
            <person name="Foster-Nyarko E."/>
            <person name="Jarju S."/>
            <person name="Secka A."/>
            <person name="Antonio M."/>
            <person name="Oren A."/>
            <person name="Chaudhuri R.R."/>
            <person name="La Ragione R."/>
            <person name="Hildebrand F."/>
            <person name="Pallen M.J."/>
        </authorList>
    </citation>
    <scope>NUCLEOTIDE SEQUENCE</scope>
    <source>
        <strain evidence="3">CHK196-7946</strain>
    </source>
</reference>
<accession>A0A9D2TM67</accession>
<evidence type="ECO:0000256" key="1">
    <source>
        <dbReference type="SAM" id="MobiDB-lite"/>
    </source>
</evidence>
<protein>
    <submittedName>
        <fullName evidence="3">Carbohydrate-binding domain-containing protein</fullName>
    </submittedName>
</protein>
<sequence length="752" mass="81054">MKKGRKIIAAAAVLSLIMGMPVRAAGNSGTTRDLDDYANLSVDGIYIVRNGELTGEMPENVSYDLQTNVLTLDDYVSTPDADTYAGISCLNMGEEFVIRFEGENSITVPSGQFNYNGIVYGSSLTLEGPGSLNISNVEGVGIGYREGLTIDGCTINITGAPSGEKMFYGINGDYTYTTEAVINDSEINISCSKPSGSEASNAGIDVQAGNLTVQNSDISINLTNGNIFGLAVGYTRSDDTVLGGTVSIDGSVIRCITSTDMLDLGDYYNHNMYFYNMNNADQLHYYTSTDNSFIEKSFDETFSHKYNAYPDRYDSNTNTVISSTPLSEYCNHQWDEGAVTTESTCEEPGEKTYTCALCGETKTEEIAALGHTWGEWTVIKEAECAVDGAQIRTCSLCNKTETESIPQLGHDFVIEVVKEPTCMDPGEQHKTCSRCGLVIENEPIPATGHDYEWVVEKEATFHEDGIRKGTCSNCGDVITERIPMLSESHEHDFSGREEIIKPATCTEVGTKYIYCTEPECGEYIPEIIPMTAHTPGEWETVKEATCSENGLEERNCTVCGNVIETRVTDTLPHTYDEWVVTVEPTCTEAGVESASCTVCGETAVRGINPLGHDFAEWDVTKEASCTADGEETSTCARCGEVSSRVIEAEGHSYGEWEIVKEPTLTEAGERQTVCSVCGDVKTETMPKLSELQPTVPDGGSGNADADNNGAAASDTKSDNPQSPQTGDSAPIALCALVVAVSAGAIVVTARKR</sequence>